<reference evidence="1 2" key="1">
    <citation type="journal article" date="2013" name="PLoS ONE">
        <title>Complete Genome Analysis of a Haemophilus parasuis Serovar 12 Strain from China.</title>
        <authorList>
            <person name="Li Y."/>
            <person name="Kwok A.H."/>
            <person name="Jiang J."/>
            <person name="Zou Y."/>
            <person name="Zheng F."/>
            <person name="Chen P."/>
            <person name="Hou C."/>
            <person name="Leung F.C."/>
            <person name="Jiang P."/>
        </authorList>
    </citation>
    <scope>NUCLEOTIDE SEQUENCE [LARGE SCALE GENOMIC DNA]</scope>
    <source>
        <strain evidence="1 2">ZJ0906</strain>
    </source>
</reference>
<name>A0A806JHL6_GLAPU</name>
<gene>
    <name evidence="1" type="ORF">K756_09485</name>
</gene>
<dbReference type="KEGG" id="hpaz:K756_09485"/>
<dbReference type="InterPro" id="IPR009734">
    <property type="entry name" value="Myoviridae_GpU"/>
</dbReference>
<evidence type="ECO:0000313" key="2">
    <source>
        <dbReference type="Proteomes" id="UP000014672"/>
    </source>
</evidence>
<protein>
    <submittedName>
        <fullName evidence="1">Putative bacteriophage V tail protein</fullName>
    </submittedName>
</protein>
<sequence>MANYALLGNIAFDLLNAPSAFDERRSATFAEHAVLSGKPKLQAMGDNLTDITLQLKLHHQLAPVEQRYQALVTAKEKQEALALVLGFSRFKGHFVITDLSSSVLFSDAKGNALAREVSVSLREFVGNTSQGLLGSALSIGGLSPLASILPKELTQFVSKTAQLVNKGVQVYRQARQAIDDVRNTVAVVRALAHNPLEALTQLPTLLGSLGASTQGLAEMVGLGHSFGILTQGITGAMPFLNGLAELSETLRTAQTEFSRGLGQNNLGAWFDLGVKAIDEADEMAQSMAKPAAHLTAWIALRSDTPQPKENVDE</sequence>
<proteinExistence type="predicted"/>
<organism evidence="1 2">
    <name type="scientific">Glaesserella parasuis ZJ0906</name>
    <dbReference type="NCBI Taxonomy" id="1322346"/>
    <lineage>
        <taxon>Bacteria</taxon>
        <taxon>Pseudomonadati</taxon>
        <taxon>Pseudomonadota</taxon>
        <taxon>Gammaproteobacteria</taxon>
        <taxon>Pasteurellales</taxon>
        <taxon>Pasteurellaceae</taxon>
        <taxon>Glaesserella</taxon>
    </lineage>
</organism>
<accession>A0A806JHL6</accession>
<dbReference type="AlphaFoldDB" id="A0A806JHL6"/>
<dbReference type="Pfam" id="PF06995">
    <property type="entry name" value="Phage_P2_GpU"/>
    <property type="match status" value="1"/>
</dbReference>
<evidence type="ECO:0000313" key="1">
    <source>
        <dbReference type="EMBL" id="AGO17010.1"/>
    </source>
</evidence>
<dbReference type="Proteomes" id="UP000014672">
    <property type="component" value="Chromosome"/>
</dbReference>
<dbReference type="EMBL" id="CP005384">
    <property type="protein sequence ID" value="AGO17010.1"/>
    <property type="molecule type" value="Genomic_DNA"/>
</dbReference>